<name>A0AC35G002_9BILA</name>
<dbReference type="Proteomes" id="UP000887580">
    <property type="component" value="Unplaced"/>
</dbReference>
<accession>A0AC35G002</accession>
<sequence length="207" mass="23491">MKLFLLFCFLIISIVAAAPTKNIVIVEETNLKNITEEESQQIRQCTCQEADDCVTEVYPSLTECRKSCKSHLEYFGTHTSYYVECWPKNPAGKDLLISCFKTNIDGFCASNSTIFIDIPEYNQTSIEEEEDGLGLEMAKHFKAFHYCAGACLKEKIISCYKRKYCGVKIPQNYDIGKPATFCEDLKSTVYSNTFKAYACITFSHIFG</sequence>
<evidence type="ECO:0000313" key="2">
    <source>
        <dbReference type="WBParaSite" id="PS1159_v2.g22084.t1"/>
    </source>
</evidence>
<organism evidence="1 2">
    <name type="scientific">Panagrolaimus sp. PS1159</name>
    <dbReference type="NCBI Taxonomy" id="55785"/>
    <lineage>
        <taxon>Eukaryota</taxon>
        <taxon>Metazoa</taxon>
        <taxon>Ecdysozoa</taxon>
        <taxon>Nematoda</taxon>
        <taxon>Chromadorea</taxon>
        <taxon>Rhabditida</taxon>
        <taxon>Tylenchina</taxon>
        <taxon>Panagrolaimomorpha</taxon>
        <taxon>Panagrolaimoidea</taxon>
        <taxon>Panagrolaimidae</taxon>
        <taxon>Panagrolaimus</taxon>
    </lineage>
</organism>
<reference evidence="2" key="1">
    <citation type="submission" date="2022-11" db="UniProtKB">
        <authorList>
            <consortium name="WormBaseParasite"/>
        </authorList>
    </citation>
    <scope>IDENTIFICATION</scope>
</reference>
<proteinExistence type="predicted"/>
<dbReference type="WBParaSite" id="PS1159_v2.g22084.t1">
    <property type="protein sequence ID" value="PS1159_v2.g22084.t1"/>
    <property type="gene ID" value="PS1159_v2.g22084"/>
</dbReference>
<evidence type="ECO:0000313" key="1">
    <source>
        <dbReference type="Proteomes" id="UP000887580"/>
    </source>
</evidence>
<protein>
    <submittedName>
        <fullName evidence="2">Uncharacterized protein</fullName>
    </submittedName>
</protein>